<name>A0ABR0WDZ5_REHGL</name>
<comment type="subcellular location">
    <subcellularLocation>
        <location evidence="1">Nucleus</location>
    </subcellularLocation>
</comment>
<comment type="caution">
    <text evidence="5">The sequence shown here is derived from an EMBL/GenBank/DDBJ whole genome shotgun (WGS) entry which is preliminary data.</text>
</comment>
<reference evidence="5 6" key="1">
    <citation type="journal article" date="2021" name="Comput. Struct. Biotechnol. J.">
        <title>De novo genome assembly of the potent medicinal plant Rehmannia glutinosa using nanopore technology.</title>
        <authorList>
            <person name="Ma L."/>
            <person name="Dong C."/>
            <person name="Song C."/>
            <person name="Wang X."/>
            <person name="Zheng X."/>
            <person name="Niu Y."/>
            <person name="Chen S."/>
            <person name="Feng W."/>
        </authorList>
    </citation>
    <scope>NUCLEOTIDE SEQUENCE [LARGE SCALE GENOMIC DNA]</scope>
    <source>
        <strain evidence="5">DH-2019</strain>
    </source>
</reference>
<protein>
    <recommendedName>
        <fullName evidence="4">ACT domain-containing protein</fullName>
    </recommendedName>
</protein>
<accession>A0ABR0WDZ5</accession>
<dbReference type="InterPro" id="IPR002912">
    <property type="entry name" value="ACT_dom"/>
</dbReference>
<dbReference type="EMBL" id="JABTTQ020000011">
    <property type="protein sequence ID" value="KAK6145836.1"/>
    <property type="molecule type" value="Genomic_DNA"/>
</dbReference>
<gene>
    <name evidence="5" type="ORF">DH2020_019705</name>
</gene>
<evidence type="ECO:0000256" key="3">
    <source>
        <dbReference type="ARBA" id="ARBA00023242"/>
    </source>
</evidence>
<keyword evidence="3" id="KW-0539">Nucleus</keyword>
<dbReference type="InterPro" id="IPR054502">
    <property type="entry name" value="bHLH-TF_ACT-like_plant"/>
</dbReference>
<evidence type="ECO:0000313" key="5">
    <source>
        <dbReference type="EMBL" id="KAK6145836.1"/>
    </source>
</evidence>
<sequence length="429" mass="47519">MMLESVWLLVTNISVPFVTVAFPDLSLCWLFTCKTEVDDGGDTSSFSSTITSLLLRQLEAKSRSHMLTLSPFFSKINIQSLRLSVKPITSVMKKKVGNLAEVLDQYSLEGHNQPEPIMKPTSGDEMVDYTLNNPPSPPLISSNFGGSNMLSFADVMQFADFGPKLALINQANTCENDQETGLIDPVLNDNKCLHDDHTLITAQYGALGGNNDQEILYKEFSSEEEIIRMEENNIFMSMQTTTNIGKRSMGDQASIIGGAIEFVRELEQLLQCLESQKRRRLYGDGDNRPIGDPTLIMQQPDQSGPSIFAIPNDQLKLVEYETGGPPEETAEVKSCLADVEVKLLGVDGLIKILSRRRPGQLIETIAALEDLQLNIIHTNVTTIEQTVLYSFNVKISGEARFTAEDIANSTQQILSFIHANSSIPLNNMY</sequence>
<evidence type="ECO:0000259" key="4">
    <source>
        <dbReference type="PROSITE" id="PS51671"/>
    </source>
</evidence>
<dbReference type="PANTHER" id="PTHR46684:SF6">
    <property type="entry name" value="TRANSCRIPTION FACTOR FAMA"/>
    <property type="match status" value="1"/>
</dbReference>
<organism evidence="5 6">
    <name type="scientific">Rehmannia glutinosa</name>
    <name type="common">Chinese foxglove</name>
    <dbReference type="NCBI Taxonomy" id="99300"/>
    <lineage>
        <taxon>Eukaryota</taxon>
        <taxon>Viridiplantae</taxon>
        <taxon>Streptophyta</taxon>
        <taxon>Embryophyta</taxon>
        <taxon>Tracheophyta</taxon>
        <taxon>Spermatophyta</taxon>
        <taxon>Magnoliopsida</taxon>
        <taxon>eudicotyledons</taxon>
        <taxon>Gunneridae</taxon>
        <taxon>Pentapetalae</taxon>
        <taxon>asterids</taxon>
        <taxon>lamiids</taxon>
        <taxon>Lamiales</taxon>
        <taxon>Orobanchaceae</taxon>
        <taxon>Rehmannieae</taxon>
        <taxon>Rehmannia</taxon>
    </lineage>
</organism>
<dbReference type="Pfam" id="PF22754">
    <property type="entry name" value="bHLH-TF_ACT-like_plant"/>
    <property type="match status" value="1"/>
</dbReference>
<keyword evidence="6" id="KW-1185">Reference proteome</keyword>
<feature type="domain" description="ACT" evidence="4">
    <location>
        <begin position="349"/>
        <end position="424"/>
    </location>
</feature>
<dbReference type="PROSITE" id="PS51671">
    <property type="entry name" value="ACT"/>
    <property type="match status" value="1"/>
</dbReference>
<dbReference type="Proteomes" id="UP001318860">
    <property type="component" value="Unassembled WGS sequence"/>
</dbReference>
<keyword evidence="2" id="KW-0238">DNA-binding</keyword>
<proteinExistence type="predicted"/>
<evidence type="ECO:0000256" key="2">
    <source>
        <dbReference type="ARBA" id="ARBA00023125"/>
    </source>
</evidence>
<dbReference type="InterPro" id="IPR044283">
    <property type="entry name" value="FAMA/SPEECHLESS/MUTE-like"/>
</dbReference>
<evidence type="ECO:0000313" key="6">
    <source>
        <dbReference type="Proteomes" id="UP001318860"/>
    </source>
</evidence>
<dbReference type="PANTHER" id="PTHR46684">
    <property type="entry name" value="TRANSCRIPTION FACTOR FAMA"/>
    <property type="match status" value="1"/>
</dbReference>
<evidence type="ECO:0000256" key="1">
    <source>
        <dbReference type="ARBA" id="ARBA00004123"/>
    </source>
</evidence>